<organism evidence="1 2">
    <name type="scientific">Parabacteroides hominis</name>
    <dbReference type="NCBI Taxonomy" id="2763057"/>
    <lineage>
        <taxon>Bacteria</taxon>
        <taxon>Pseudomonadati</taxon>
        <taxon>Bacteroidota</taxon>
        <taxon>Bacteroidia</taxon>
        <taxon>Bacteroidales</taxon>
        <taxon>Tannerellaceae</taxon>
        <taxon>Parabacteroides</taxon>
    </lineage>
</organism>
<reference evidence="1 2" key="1">
    <citation type="submission" date="2020-08" db="EMBL/GenBank/DDBJ databases">
        <title>Genome public.</title>
        <authorList>
            <person name="Liu C."/>
            <person name="Sun Q."/>
        </authorList>
    </citation>
    <scope>NUCLEOTIDE SEQUENCE [LARGE SCALE GENOMIC DNA]</scope>
    <source>
        <strain evidence="1 2">NSJ-79</strain>
    </source>
</reference>
<gene>
    <name evidence="1" type="ORF">H8S65_10845</name>
</gene>
<accession>A0ABR7DQ91</accession>
<comment type="caution">
    <text evidence="1">The sequence shown here is derived from an EMBL/GenBank/DDBJ whole genome shotgun (WGS) entry which is preliminary data.</text>
</comment>
<proteinExistence type="predicted"/>
<dbReference type="EMBL" id="JACOOJ010000017">
    <property type="protein sequence ID" value="MBC5633260.1"/>
    <property type="molecule type" value="Genomic_DNA"/>
</dbReference>
<sequence length="209" mass="23823">MNKLLLILGTVIIVVSTFLSIQSCDSDDTMDPFTVVAESNEFIDFSESTNVLFESFLGYTNSLTEEEFDNLMLHIDDEEYIADLMERANIEQEIEDVKKKHIKLLRNKEYMDLEIDQQINLFKHDSEKRLKILLETKAGATTADECIQRKLDDYAWAQTTAQLAVIGCTCMAEVVVAACVCYSIAMVNYANDIRLAERAYEDCMQTVKP</sequence>
<protein>
    <submittedName>
        <fullName evidence="1">Uncharacterized protein</fullName>
    </submittedName>
</protein>
<dbReference type="PROSITE" id="PS51257">
    <property type="entry name" value="PROKAR_LIPOPROTEIN"/>
    <property type="match status" value="1"/>
</dbReference>
<evidence type="ECO:0000313" key="2">
    <source>
        <dbReference type="Proteomes" id="UP000651475"/>
    </source>
</evidence>
<keyword evidence="2" id="KW-1185">Reference proteome</keyword>
<dbReference type="Proteomes" id="UP000651475">
    <property type="component" value="Unassembled WGS sequence"/>
</dbReference>
<dbReference type="RefSeq" id="WP_186929998.1">
    <property type="nucleotide sequence ID" value="NZ_JACOOJ010000017.1"/>
</dbReference>
<evidence type="ECO:0000313" key="1">
    <source>
        <dbReference type="EMBL" id="MBC5633260.1"/>
    </source>
</evidence>
<name>A0ABR7DQ91_9BACT</name>